<dbReference type="AlphaFoldDB" id="Q1IRH6"/>
<reference evidence="2 3" key="1">
    <citation type="journal article" date="2009" name="Appl. Environ. Microbiol.">
        <title>Three genomes from the phylum Acidobacteria provide insight into the lifestyles of these microorganisms in soils.</title>
        <authorList>
            <person name="Ward N.L."/>
            <person name="Challacombe J.F."/>
            <person name="Janssen P.H."/>
            <person name="Henrissat B."/>
            <person name="Coutinho P.M."/>
            <person name="Wu M."/>
            <person name="Xie G."/>
            <person name="Haft D.H."/>
            <person name="Sait M."/>
            <person name="Badger J."/>
            <person name="Barabote R.D."/>
            <person name="Bradley B."/>
            <person name="Brettin T.S."/>
            <person name="Brinkac L.M."/>
            <person name="Bruce D."/>
            <person name="Creasy T."/>
            <person name="Daugherty S.C."/>
            <person name="Davidsen T.M."/>
            <person name="DeBoy R.T."/>
            <person name="Detter J.C."/>
            <person name="Dodson R.J."/>
            <person name="Durkin A.S."/>
            <person name="Ganapathy A."/>
            <person name="Gwinn-Giglio M."/>
            <person name="Han C.S."/>
            <person name="Khouri H."/>
            <person name="Kiss H."/>
            <person name="Kothari S.P."/>
            <person name="Madupu R."/>
            <person name="Nelson K.E."/>
            <person name="Nelson W.C."/>
            <person name="Paulsen I."/>
            <person name="Penn K."/>
            <person name="Ren Q."/>
            <person name="Rosovitz M.J."/>
            <person name="Selengut J.D."/>
            <person name="Shrivastava S."/>
            <person name="Sullivan S.A."/>
            <person name="Tapia R."/>
            <person name="Thompson L.S."/>
            <person name="Watkins K.L."/>
            <person name="Yang Q."/>
            <person name="Yu C."/>
            <person name="Zafar N."/>
            <person name="Zhou L."/>
            <person name="Kuske C.R."/>
        </authorList>
    </citation>
    <scope>NUCLEOTIDE SEQUENCE [LARGE SCALE GENOMIC DNA]</scope>
    <source>
        <strain evidence="2 3">Ellin345</strain>
    </source>
</reference>
<dbReference type="Gene3D" id="3.20.20.140">
    <property type="entry name" value="Metal-dependent hydrolases"/>
    <property type="match status" value="1"/>
</dbReference>
<proteinExistence type="predicted"/>
<keyword evidence="3" id="KW-1185">Reference proteome</keyword>
<protein>
    <submittedName>
        <fullName evidence="2">Zn-dependent dipeptidase</fullName>
    </submittedName>
</protein>
<accession>Q1IRH6</accession>
<name>Q1IRH6_KORVE</name>
<dbReference type="PROSITE" id="PS51365">
    <property type="entry name" value="RENAL_DIPEPTIDASE_2"/>
    <property type="match status" value="1"/>
</dbReference>
<evidence type="ECO:0000256" key="1">
    <source>
        <dbReference type="SAM" id="SignalP"/>
    </source>
</evidence>
<feature type="signal peptide" evidence="1">
    <location>
        <begin position="1"/>
        <end position="25"/>
    </location>
</feature>
<dbReference type="eggNOG" id="COG2355">
    <property type="taxonomic scope" value="Bacteria"/>
</dbReference>
<feature type="chain" id="PRO_5004191166" evidence="1">
    <location>
        <begin position="26"/>
        <end position="368"/>
    </location>
</feature>
<dbReference type="OrthoDB" id="9804920at2"/>
<dbReference type="EnsemblBacteria" id="ABF40524">
    <property type="protein sequence ID" value="ABF40524"/>
    <property type="gene ID" value="Acid345_1522"/>
</dbReference>
<dbReference type="SUPFAM" id="SSF51556">
    <property type="entry name" value="Metallo-dependent hydrolases"/>
    <property type="match status" value="1"/>
</dbReference>
<dbReference type="GO" id="GO:0070573">
    <property type="term" value="F:metallodipeptidase activity"/>
    <property type="evidence" value="ECO:0007669"/>
    <property type="project" value="InterPro"/>
</dbReference>
<evidence type="ECO:0000313" key="3">
    <source>
        <dbReference type="Proteomes" id="UP000002432"/>
    </source>
</evidence>
<dbReference type="Pfam" id="PF01244">
    <property type="entry name" value="Peptidase_M19"/>
    <property type="match status" value="1"/>
</dbReference>
<dbReference type="HOGENOM" id="CLU_031404_2_0_0"/>
<organism evidence="2 3">
    <name type="scientific">Koribacter versatilis (strain Ellin345)</name>
    <dbReference type="NCBI Taxonomy" id="204669"/>
    <lineage>
        <taxon>Bacteria</taxon>
        <taxon>Pseudomonadati</taxon>
        <taxon>Acidobacteriota</taxon>
        <taxon>Terriglobia</taxon>
        <taxon>Terriglobales</taxon>
        <taxon>Candidatus Korobacteraceae</taxon>
        <taxon>Candidatus Korobacter</taxon>
    </lineage>
</organism>
<dbReference type="STRING" id="204669.Acid345_1522"/>
<dbReference type="PANTHER" id="PTHR10443">
    <property type="entry name" value="MICROSOMAL DIPEPTIDASE"/>
    <property type="match status" value="1"/>
</dbReference>
<dbReference type="Proteomes" id="UP000002432">
    <property type="component" value="Chromosome"/>
</dbReference>
<dbReference type="RefSeq" id="WP_011522326.1">
    <property type="nucleotide sequence ID" value="NC_008009.1"/>
</dbReference>
<dbReference type="InterPro" id="IPR032466">
    <property type="entry name" value="Metal_Hydrolase"/>
</dbReference>
<gene>
    <name evidence="2" type="ordered locus">Acid345_1522</name>
</gene>
<dbReference type="EMBL" id="CP000360">
    <property type="protein sequence ID" value="ABF40524.1"/>
    <property type="molecule type" value="Genomic_DNA"/>
</dbReference>
<evidence type="ECO:0000313" key="2">
    <source>
        <dbReference type="EMBL" id="ABF40524.1"/>
    </source>
</evidence>
<dbReference type="KEGG" id="aba:Acid345_1522"/>
<dbReference type="InterPro" id="IPR008257">
    <property type="entry name" value="Pept_M19"/>
</dbReference>
<keyword evidence="1" id="KW-0732">Signal</keyword>
<dbReference type="PANTHER" id="PTHR10443:SF12">
    <property type="entry name" value="DIPEPTIDASE"/>
    <property type="match status" value="1"/>
</dbReference>
<sequence>MDRRQFVSFAAQASALAFIAPHSFAQTATPDIAALYKNALVIDTLCAPFATDDFPPADNALQQVRGSGFTAINTTISDRTYEGTIQTLARIHSYVERYPELFSIVIKRSDIDRAKRENKVCIMLGFQYTSFFEEDVSRIEVFRDLSVRIMQLTYNLRSTFGDGCLESENSGLSRAGHDLVKKMNAIGIAVDASHSGYRTTSDAIAGSAKPILISHSGCAAVSAHPRNKPDEILKALADRGGYFGVYLMPYLVASPTVPTREHVMAHLLHAINVCGADHVGIGSDGSIEAVHLTDEQKKAFDEDIARRKKLGIGAPGEDRYPYVPDVNGPNHMELIASELQKRGQPSSVIEKVLGANFYRVIGDIWGTA</sequence>
<dbReference type="GO" id="GO:0006508">
    <property type="term" value="P:proteolysis"/>
    <property type="evidence" value="ECO:0007669"/>
    <property type="project" value="InterPro"/>
</dbReference>